<evidence type="ECO:0000259" key="2">
    <source>
        <dbReference type="PROSITE" id="PS51352"/>
    </source>
</evidence>
<dbReference type="PANTHER" id="PTHR42852">
    <property type="entry name" value="THIOL:DISULFIDE INTERCHANGE PROTEIN DSBE"/>
    <property type="match status" value="1"/>
</dbReference>
<feature type="signal peptide" evidence="1">
    <location>
        <begin position="1"/>
        <end position="21"/>
    </location>
</feature>
<feature type="chain" id="PRO_5045135169" evidence="1">
    <location>
        <begin position="22"/>
        <end position="160"/>
    </location>
</feature>
<dbReference type="Gene3D" id="3.40.30.10">
    <property type="entry name" value="Glutaredoxin"/>
    <property type="match status" value="1"/>
</dbReference>
<evidence type="ECO:0000256" key="1">
    <source>
        <dbReference type="SAM" id="SignalP"/>
    </source>
</evidence>
<comment type="caution">
    <text evidence="3">The sequence shown here is derived from an EMBL/GenBank/DDBJ whole genome shotgun (WGS) entry which is preliminary data.</text>
</comment>
<dbReference type="InterPro" id="IPR050553">
    <property type="entry name" value="Thioredoxin_ResA/DsbE_sf"/>
</dbReference>
<keyword evidence="4" id="KW-1185">Reference proteome</keyword>
<dbReference type="InterPro" id="IPR036249">
    <property type="entry name" value="Thioredoxin-like_sf"/>
</dbReference>
<dbReference type="EMBL" id="JAQLOI010000003">
    <property type="protein sequence ID" value="MDB1125826.1"/>
    <property type="molecule type" value="Genomic_DNA"/>
</dbReference>
<dbReference type="PROSITE" id="PS51352">
    <property type="entry name" value="THIOREDOXIN_2"/>
    <property type="match status" value="1"/>
</dbReference>
<evidence type="ECO:0000313" key="4">
    <source>
        <dbReference type="Proteomes" id="UP001210678"/>
    </source>
</evidence>
<keyword evidence="1" id="KW-0732">Signal</keyword>
<organism evidence="3 4">
    <name type="scientific">Vibrio algarum</name>
    <dbReference type="NCBI Taxonomy" id="3020714"/>
    <lineage>
        <taxon>Bacteria</taxon>
        <taxon>Pseudomonadati</taxon>
        <taxon>Pseudomonadota</taxon>
        <taxon>Gammaproteobacteria</taxon>
        <taxon>Vibrionales</taxon>
        <taxon>Vibrionaceae</taxon>
        <taxon>Vibrio</taxon>
    </lineage>
</organism>
<dbReference type="InterPro" id="IPR013766">
    <property type="entry name" value="Thioredoxin_domain"/>
</dbReference>
<dbReference type="PANTHER" id="PTHR42852:SF18">
    <property type="entry name" value="CHROMOSOME UNDETERMINED SCAFFOLD_47, WHOLE GENOME SHOTGUN SEQUENCE"/>
    <property type="match status" value="1"/>
</dbReference>
<name>A0ABT4YXE1_9VIBR</name>
<sequence>MKTINRLVFILCVVFSTYTYAKNDVAPDFPINMKNQETSLHALSKESWIYLDFWASWCGPCRYSFPFMNELQSEFGDKGLKVVTVNVDKEKSLADQFLNDNPANFTVVYDSNGDIASAYKVPAMPTSYLIKNGEIVGIHIGFKTSDKRELKEQIRALIQP</sequence>
<dbReference type="CDD" id="cd02966">
    <property type="entry name" value="TlpA_like_family"/>
    <property type="match status" value="1"/>
</dbReference>
<protein>
    <submittedName>
        <fullName evidence="3">TlpA disulfide reductase family protein</fullName>
    </submittedName>
</protein>
<dbReference type="SUPFAM" id="SSF52833">
    <property type="entry name" value="Thioredoxin-like"/>
    <property type="match status" value="1"/>
</dbReference>
<gene>
    <name evidence="3" type="ORF">PGX00_20040</name>
</gene>
<dbReference type="Proteomes" id="UP001210678">
    <property type="component" value="Unassembled WGS sequence"/>
</dbReference>
<proteinExistence type="predicted"/>
<evidence type="ECO:0000313" key="3">
    <source>
        <dbReference type="EMBL" id="MDB1125826.1"/>
    </source>
</evidence>
<reference evidence="3 4" key="1">
    <citation type="submission" date="2023-01" db="EMBL/GenBank/DDBJ databases">
        <title>Vibrio sp. KJ40-1 sp.nov, isolated from marine algae.</title>
        <authorList>
            <person name="Butt M."/>
            <person name="Kim J.M.J."/>
            <person name="Jeon C.O.C."/>
        </authorList>
    </citation>
    <scope>NUCLEOTIDE SEQUENCE [LARGE SCALE GENOMIC DNA]</scope>
    <source>
        <strain evidence="3 4">KJ40-1</strain>
    </source>
</reference>
<dbReference type="Pfam" id="PF00578">
    <property type="entry name" value="AhpC-TSA"/>
    <property type="match status" value="1"/>
</dbReference>
<feature type="domain" description="Thioredoxin" evidence="2">
    <location>
        <begin position="20"/>
        <end position="159"/>
    </location>
</feature>
<dbReference type="InterPro" id="IPR000866">
    <property type="entry name" value="AhpC/TSA"/>
</dbReference>
<accession>A0ABT4YXE1</accession>
<dbReference type="RefSeq" id="WP_272139886.1">
    <property type="nucleotide sequence ID" value="NZ_JAQLOI010000003.1"/>
</dbReference>